<evidence type="ECO:0000256" key="1">
    <source>
        <dbReference type="ARBA" id="ARBA00022737"/>
    </source>
</evidence>
<dbReference type="PROSITE" id="PS51094">
    <property type="entry name" value="PTS_EIIA_TYPE_2"/>
    <property type="match status" value="1"/>
</dbReference>
<dbReference type="InterPro" id="IPR050661">
    <property type="entry name" value="BglG_antiterminators"/>
</dbReference>
<keyword evidence="3" id="KW-0010">Activator</keyword>
<keyword evidence="8" id="KW-1185">Reference proteome</keyword>
<evidence type="ECO:0000259" key="6">
    <source>
        <dbReference type="PROSITE" id="PS51372"/>
    </source>
</evidence>
<keyword evidence="2" id="KW-0805">Transcription regulation</keyword>
<dbReference type="Pfam" id="PF00874">
    <property type="entry name" value="PRD"/>
    <property type="match status" value="2"/>
</dbReference>
<feature type="domain" description="PTS EIIA type-2" evidence="5">
    <location>
        <begin position="493"/>
        <end position="632"/>
    </location>
</feature>
<feature type="domain" description="PRD" evidence="6">
    <location>
        <begin position="184"/>
        <end position="288"/>
    </location>
</feature>
<dbReference type="InterPro" id="IPR016152">
    <property type="entry name" value="PTrfase/Anion_transptr"/>
</dbReference>
<dbReference type="PANTHER" id="PTHR30185:SF13">
    <property type="entry name" value="LICABCH OPERON REGULATOR-RELATED"/>
    <property type="match status" value="1"/>
</dbReference>
<dbReference type="SUPFAM" id="SSF55804">
    <property type="entry name" value="Phoshotransferase/anion transport protein"/>
    <property type="match status" value="1"/>
</dbReference>
<dbReference type="Pfam" id="PF05043">
    <property type="entry name" value="Mga"/>
    <property type="match status" value="1"/>
</dbReference>
<dbReference type="InterPro" id="IPR036388">
    <property type="entry name" value="WH-like_DNA-bd_sf"/>
</dbReference>
<feature type="domain" description="PRD" evidence="6">
    <location>
        <begin position="289"/>
        <end position="396"/>
    </location>
</feature>
<evidence type="ECO:0000256" key="2">
    <source>
        <dbReference type="ARBA" id="ARBA00023015"/>
    </source>
</evidence>
<dbReference type="Gene3D" id="1.10.1790.10">
    <property type="entry name" value="PRD domain"/>
    <property type="match status" value="2"/>
</dbReference>
<dbReference type="PANTHER" id="PTHR30185">
    <property type="entry name" value="CRYPTIC BETA-GLUCOSIDE BGL OPERON ANTITERMINATOR"/>
    <property type="match status" value="1"/>
</dbReference>
<reference evidence="7 8" key="1">
    <citation type="submission" date="2023-07" db="EMBL/GenBank/DDBJ databases">
        <title>Genomic Encyclopedia of Type Strains, Phase IV (KMG-IV): sequencing the most valuable type-strain genomes for metagenomic binning, comparative biology and taxonomic classification.</title>
        <authorList>
            <person name="Goeker M."/>
        </authorList>
    </citation>
    <scope>NUCLEOTIDE SEQUENCE [LARGE SCALE GENOMIC DNA]</scope>
    <source>
        <strain evidence="7 8">DSM 16980</strain>
    </source>
</reference>
<dbReference type="PROSITE" id="PS51372">
    <property type="entry name" value="PRD_2"/>
    <property type="match status" value="2"/>
</dbReference>
<dbReference type="RefSeq" id="WP_307225332.1">
    <property type="nucleotide sequence ID" value="NZ_CP116940.1"/>
</dbReference>
<evidence type="ECO:0000256" key="4">
    <source>
        <dbReference type="ARBA" id="ARBA00023163"/>
    </source>
</evidence>
<dbReference type="InterPro" id="IPR011608">
    <property type="entry name" value="PRD"/>
</dbReference>
<evidence type="ECO:0000256" key="3">
    <source>
        <dbReference type="ARBA" id="ARBA00023159"/>
    </source>
</evidence>
<evidence type="ECO:0000313" key="7">
    <source>
        <dbReference type="EMBL" id="MDQ0205095.1"/>
    </source>
</evidence>
<dbReference type="InterPro" id="IPR002178">
    <property type="entry name" value="PTS_EIIA_type-2_dom"/>
</dbReference>
<dbReference type="Proteomes" id="UP001239167">
    <property type="component" value="Unassembled WGS sequence"/>
</dbReference>
<accession>A0ABT9YCA5</accession>
<dbReference type="InterPro" id="IPR036634">
    <property type="entry name" value="PRD_sf"/>
</dbReference>
<keyword evidence="1" id="KW-0677">Repeat</keyword>
<dbReference type="Gene3D" id="3.40.930.10">
    <property type="entry name" value="Mannitol-specific EII, Chain A"/>
    <property type="match status" value="1"/>
</dbReference>
<evidence type="ECO:0000313" key="8">
    <source>
        <dbReference type="Proteomes" id="UP001239167"/>
    </source>
</evidence>
<dbReference type="InterPro" id="IPR007737">
    <property type="entry name" value="Mga_HTH"/>
</dbReference>
<comment type="caution">
    <text evidence="7">The sequence shown here is derived from an EMBL/GenBank/DDBJ whole genome shotgun (WGS) entry which is preliminary data.</text>
</comment>
<dbReference type="Gene3D" id="1.10.10.10">
    <property type="entry name" value="Winged helix-like DNA-binding domain superfamily/Winged helix DNA-binding domain"/>
    <property type="match status" value="1"/>
</dbReference>
<gene>
    <name evidence="7" type="ORF">J2S01_002833</name>
</gene>
<dbReference type="SUPFAM" id="SSF63520">
    <property type="entry name" value="PTS-regulatory domain, PRD"/>
    <property type="match status" value="2"/>
</dbReference>
<organism evidence="7 8">
    <name type="scientific">Pectinatus haikarae</name>
    <dbReference type="NCBI Taxonomy" id="349096"/>
    <lineage>
        <taxon>Bacteria</taxon>
        <taxon>Bacillati</taxon>
        <taxon>Bacillota</taxon>
        <taxon>Negativicutes</taxon>
        <taxon>Selenomonadales</taxon>
        <taxon>Selenomonadaceae</taxon>
        <taxon>Pectinatus</taxon>
    </lineage>
</organism>
<keyword evidence="4" id="KW-0804">Transcription</keyword>
<evidence type="ECO:0000259" key="5">
    <source>
        <dbReference type="PROSITE" id="PS51094"/>
    </source>
</evidence>
<name>A0ABT9YCA5_9FIRM</name>
<dbReference type="EMBL" id="JAUSUE010000029">
    <property type="protein sequence ID" value="MDQ0205095.1"/>
    <property type="molecule type" value="Genomic_DNA"/>
</dbReference>
<protein>
    <submittedName>
        <fullName evidence="7">Lichenan operon transcriptional antiterminator</fullName>
    </submittedName>
</protein>
<sequence length="637" mass="74188">MLNQRQIEIILDIYENSGKYFTAAYLAKQKNTSLRTMQGDLKIIKDEFAQNKYASIESQKAKGSYLKIHDQDAFSDWVNALYVQYNCDNLDYPMNRVSKIVFLLLSTIRTTSMYDLEDELHISHSTLVGDIKIAQENLEEFNLRLIRENNRLKIAGFEVNKRRCLAENALYLAHVQGQDQEDDCIDMQRIAYIKDILLRVFTDRQYYISDIDFNNAVLTVNIMMHRIQRQFFIKENELEITDELDKEMMISQQIFDNLKQRFLCNIPREEVEFFGLYLKGQEICKNKEIISQEIDDFINETFVGIRQNYGVDFTNNIGLKLSMGLHCIPLIIRLKYDMQIQNESLSTVKENFPLGYDIATYFSYLLQQKYAVKANESEISLIAAHFYGSMLELKQKKQNIRILIISAMKQSMTVLLRSMLRKWFAAEIGQLDFLQANQITEQLLDEYDVFLTTEKNDFYEKGLAMLIDTFVTEKDHRNIKLLMDGFKNVDDVIDIFQKDLFFNVNGMTKDDIIKLLSAKSADKYEIEGIYEAVLERENIGSTFFSQAVAIPHPIRTISSDTFISVGITEEPVIWDEEGHKVNVIMLLHVGKNNLGSFQLWDLLSHILLEKNWVDEAVVKGNFEEFLQCIANVLKSKF</sequence>
<proteinExistence type="predicted"/>
<dbReference type="Pfam" id="PF00359">
    <property type="entry name" value="PTS_EIIA_2"/>
    <property type="match status" value="1"/>
</dbReference>